<protein>
    <submittedName>
        <fullName evidence="2">SDR family oxidoreductase</fullName>
    </submittedName>
</protein>
<dbReference type="Pfam" id="PF13561">
    <property type="entry name" value="adh_short_C2"/>
    <property type="match status" value="1"/>
</dbReference>
<dbReference type="Gene3D" id="3.40.50.720">
    <property type="entry name" value="NAD(P)-binding Rossmann-like Domain"/>
    <property type="match status" value="1"/>
</dbReference>
<dbReference type="FunFam" id="3.40.50.720:FF:000084">
    <property type="entry name" value="Short-chain dehydrogenase reductase"/>
    <property type="match status" value="1"/>
</dbReference>
<dbReference type="InterPro" id="IPR036291">
    <property type="entry name" value="NAD(P)-bd_dom_sf"/>
</dbReference>
<dbReference type="PANTHER" id="PTHR42879">
    <property type="entry name" value="3-OXOACYL-(ACYL-CARRIER-PROTEIN) REDUCTASE"/>
    <property type="match status" value="1"/>
</dbReference>
<accession>A0A857FN65</accession>
<name>A0A857FN65_KOMXY</name>
<dbReference type="InterPro" id="IPR002347">
    <property type="entry name" value="SDR_fam"/>
</dbReference>
<evidence type="ECO:0000313" key="3">
    <source>
        <dbReference type="Proteomes" id="UP000464674"/>
    </source>
</evidence>
<dbReference type="PANTHER" id="PTHR42879:SF6">
    <property type="entry name" value="NADPH-DEPENDENT REDUCTASE BACG"/>
    <property type="match status" value="1"/>
</dbReference>
<dbReference type="SUPFAM" id="SSF51735">
    <property type="entry name" value="NAD(P)-binding Rossmann-fold domains"/>
    <property type="match status" value="1"/>
</dbReference>
<dbReference type="AlphaFoldDB" id="A0A857FN65"/>
<dbReference type="OrthoDB" id="9793325at2"/>
<evidence type="ECO:0000256" key="1">
    <source>
        <dbReference type="ARBA" id="ARBA00006484"/>
    </source>
</evidence>
<comment type="similarity">
    <text evidence="1">Belongs to the short-chain dehydrogenases/reductases (SDR) family.</text>
</comment>
<dbReference type="Proteomes" id="UP000464674">
    <property type="component" value="Chromosome"/>
</dbReference>
<reference evidence="2 3" key="1">
    <citation type="journal article" date="2020" name="Carbohydr. Polym.">
        <title>Characterization and optimization of production of bacterial cellulose from strain CGMCC 17276 based on whole-genome analysis.</title>
        <authorList>
            <person name="Lu T."/>
            <person name="Gao H."/>
            <person name="Liao B."/>
            <person name="Wu J."/>
            <person name="Zhang W."/>
            <person name="Huang J."/>
            <person name="Liu M."/>
            <person name="Huang J."/>
            <person name="Chang Z."/>
            <person name="Jin M."/>
            <person name="Yi Z."/>
            <person name="Jiang D."/>
        </authorList>
    </citation>
    <scope>NUCLEOTIDE SEQUENCE [LARGE SCALE GENOMIC DNA]</scope>
    <source>
        <strain evidence="2 3">CGMCC 17276</strain>
    </source>
</reference>
<dbReference type="InterPro" id="IPR050259">
    <property type="entry name" value="SDR"/>
</dbReference>
<gene>
    <name evidence="2" type="ORF">FMA36_09030</name>
</gene>
<proteinExistence type="inferred from homology"/>
<sequence>MDLGLKGKRALVLGASQGLGRAIATELAQEGADVALMARREDVLQQVKTELDALSGGGRIMVAQADLADEASVKTAYQAVQGSFGGVDILVLVSGGPPPGGAEAPSSEVWRQQYELLMLAPMALVKMALPGMKANHWGRIITVASSGIVQPIPRLSISNTLRSGFVAWSKTLASDVAADGITANVIVPGRIATDRVAQLDQGNATRSGITVDEVKAQSRAKIPMGRYGEPREFAAMAAFLVSERASYVTGSIVRVDGGLITAI</sequence>
<dbReference type="PRINTS" id="PR00081">
    <property type="entry name" value="GDHRDH"/>
</dbReference>
<dbReference type="EMBL" id="CP041348">
    <property type="protein sequence ID" value="QHC35605.1"/>
    <property type="molecule type" value="Genomic_DNA"/>
</dbReference>
<organism evidence="2 3">
    <name type="scientific">Komagataeibacter xylinus</name>
    <name type="common">Gluconacetobacter xylinus</name>
    <dbReference type="NCBI Taxonomy" id="28448"/>
    <lineage>
        <taxon>Bacteria</taxon>
        <taxon>Pseudomonadati</taxon>
        <taxon>Pseudomonadota</taxon>
        <taxon>Alphaproteobacteria</taxon>
        <taxon>Acetobacterales</taxon>
        <taxon>Acetobacteraceae</taxon>
        <taxon>Komagataeibacter</taxon>
    </lineage>
</organism>
<dbReference type="CDD" id="cd05344">
    <property type="entry name" value="BKR_like_SDR_like"/>
    <property type="match status" value="1"/>
</dbReference>
<dbReference type="RefSeq" id="WP_159262056.1">
    <property type="nucleotide sequence ID" value="NZ_CP041348.1"/>
</dbReference>
<evidence type="ECO:0000313" key="2">
    <source>
        <dbReference type="EMBL" id="QHC35605.1"/>
    </source>
</evidence>